<dbReference type="EMBL" id="CP103305">
    <property type="protein sequence ID" value="UVS70603.1"/>
    <property type="molecule type" value="Genomic_DNA"/>
</dbReference>
<evidence type="ECO:0000256" key="2">
    <source>
        <dbReference type="ARBA" id="ARBA00008829"/>
    </source>
</evidence>
<dbReference type="SUPFAM" id="SSF51338">
    <property type="entry name" value="Composite domain of metallo-dependent hydrolases"/>
    <property type="match status" value="2"/>
</dbReference>
<dbReference type="PANTHER" id="PTHR11647">
    <property type="entry name" value="HYDRANTOINASE/DIHYDROPYRIMIDINASE FAMILY MEMBER"/>
    <property type="match status" value="1"/>
</dbReference>
<dbReference type="GO" id="GO:0005829">
    <property type="term" value="C:cytosol"/>
    <property type="evidence" value="ECO:0007669"/>
    <property type="project" value="TreeGrafter"/>
</dbReference>
<evidence type="ECO:0000313" key="4">
    <source>
        <dbReference type="EMBL" id="UVS70603.1"/>
    </source>
</evidence>
<dbReference type="InterPro" id="IPR006680">
    <property type="entry name" value="Amidohydro-rel"/>
</dbReference>
<proteinExistence type="inferred from homology"/>
<dbReference type="Gene3D" id="3.20.20.140">
    <property type="entry name" value="Metal-dependent hydrolases"/>
    <property type="match status" value="1"/>
</dbReference>
<reference evidence="4" key="1">
    <citation type="submission" date="2022-08" db="EMBL/GenBank/DDBJ databases">
        <title>Dynamic responses of ammonia-oxidizing microbial communities induced by reactive oxygen species (ROS) in fluctuating redox aquifers.</title>
        <authorList>
            <person name="Wang P."/>
            <person name="Wang H."/>
        </authorList>
    </citation>
    <scope>NUCLEOTIDE SEQUENCE</scope>
    <source>
        <strain evidence="4">PLX03</strain>
    </source>
</reference>
<dbReference type="PANTHER" id="PTHR11647:SF1">
    <property type="entry name" value="COLLAPSIN RESPONSE MEDIATOR PROTEIN"/>
    <property type="match status" value="1"/>
</dbReference>
<comment type="cofactor">
    <cofactor evidence="1">
        <name>Zn(2+)</name>
        <dbReference type="ChEBI" id="CHEBI:29105"/>
    </cofactor>
</comment>
<dbReference type="InterPro" id="IPR032466">
    <property type="entry name" value="Metal_Hydrolase"/>
</dbReference>
<dbReference type="InterPro" id="IPR011059">
    <property type="entry name" value="Metal-dep_hydrolase_composite"/>
</dbReference>
<sequence>MRARARRCQRTQRAPGMENSCDILVTNASAVIPKVGVVECDIAIEDGRIKTLKPSQNASASRKINAAGKYVLPGAIDPHVHYGVYTPIDEAARTESRSAAVGGVTTMMRMLRLYDSDYRAVERQLAASRGAHCIDYAIHASILRKEQVKDIPYLKKKGINSLKIYMNLGADLNHIYMDLEPGEHGVKDGEVNMDDSLLSAIVEGGAKEHSTILVHAENPAVCAEHIRRGKEKGMTGLKAWSDCRPAQSEAESVAKVSALGRKFGANLYFVHIGSNAALDAILAERQKGNANYYIETCPQYLTHTYDFASMTGKVVPPIRSKSDVQSVWSALRNGIIDTVGTDHVANRLDIKMGNGDLWSALAGFPGIATMLPVLLDRGVNGDRIGIERVAEITSYNAARIFGMYPRKGTIQQGSDADIVMVDMDLEQKVTPELLQSYSDYTIYDGWRLKGWPVLTMVRGRVVMEAGQVAQDALGHGQFVARLPS</sequence>
<dbReference type="Gene3D" id="2.30.40.10">
    <property type="entry name" value="Urease, subunit C, domain 1"/>
    <property type="match status" value="1"/>
</dbReference>
<feature type="domain" description="Amidohydrolase-related" evidence="3">
    <location>
        <begin position="70"/>
        <end position="462"/>
    </location>
</feature>
<organism evidence="4">
    <name type="scientific">Nitrososphaera viennensis</name>
    <dbReference type="NCBI Taxonomy" id="1034015"/>
    <lineage>
        <taxon>Archaea</taxon>
        <taxon>Nitrososphaerota</taxon>
        <taxon>Nitrososphaeria</taxon>
        <taxon>Nitrososphaerales</taxon>
        <taxon>Nitrososphaeraceae</taxon>
        <taxon>Nitrososphaera</taxon>
    </lineage>
</organism>
<comment type="similarity">
    <text evidence="2">Belongs to the metallo-dependent hydrolases superfamily. Hydantoinase/dihydropyrimidinase family.</text>
</comment>
<gene>
    <name evidence="4" type="ORF">NWT39_00795</name>
</gene>
<dbReference type="AlphaFoldDB" id="A0A977IGM0"/>
<dbReference type="FunFam" id="3.20.20.140:FF:000174">
    <property type="entry name" value="Dihydropyrimidinase-related protein 2"/>
    <property type="match status" value="1"/>
</dbReference>
<dbReference type="Proteomes" id="UP001059771">
    <property type="component" value="Chromosome"/>
</dbReference>
<dbReference type="SUPFAM" id="SSF51556">
    <property type="entry name" value="Metallo-dependent hydrolases"/>
    <property type="match status" value="1"/>
</dbReference>
<dbReference type="InterPro" id="IPR050378">
    <property type="entry name" value="Metallo-dep_Hydrolases_sf"/>
</dbReference>
<accession>A0A977IGM0</accession>
<evidence type="ECO:0000256" key="1">
    <source>
        <dbReference type="ARBA" id="ARBA00001947"/>
    </source>
</evidence>
<dbReference type="GO" id="GO:0016812">
    <property type="term" value="F:hydrolase activity, acting on carbon-nitrogen (but not peptide) bonds, in cyclic amides"/>
    <property type="evidence" value="ECO:0007669"/>
    <property type="project" value="TreeGrafter"/>
</dbReference>
<name>A0A977IGM0_9ARCH</name>
<dbReference type="Pfam" id="PF01979">
    <property type="entry name" value="Amidohydro_1"/>
    <property type="match status" value="1"/>
</dbReference>
<protein>
    <submittedName>
        <fullName evidence="4">Amidohydrolase family protein</fullName>
    </submittedName>
</protein>
<evidence type="ECO:0000259" key="3">
    <source>
        <dbReference type="Pfam" id="PF01979"/>
    </source>
</evidence>